<name>A0A0C9VHU6_SPHS4</name>
<dbReference type="HOGENOM" id="CLU_998095_0_0_1"/>
<protein>
    <submittedName>
        <fullName evidence="1">Uncharacterized protein</fullName>
    </submittedName>
</protein>
<evidence type="ECO:0000313" key="1">
    <source>
        <dbReference type="EMBL" id="KIJ36866.1"/>
    </source>
</evidence>
<proteinExistence type="predicted"/>
<organism evidence="1 2">
    <name type="scientific">Sphaerobolus stellatus (strain SS14)</name>
    <dbReference type="NCBI Taxonomy" id="990650"/>
    <lineage>
        <taxon>Eukaryota</taxon>
        <taxon>Fungi</taxon>
        <taxon>Dikarya</taxon>
        <taxon>Basidiomycota</taxon>
        <taxon>Agaricomycotina</taxon>
        <taxon>Agaricomycetes</taxon>
        <taxon>Phallomycetidae</taxon>
        <taxon>Geastrales</taxon>
        <taxon>Sphaerobolaceae</taxon>
        <taxon>Sphaerobolus</taxon>
    </lineage>
</organism>
<sequence>MNFDPSDTSTFLGILSAMQWDAAMSNHLLSGQSLKQLIIHKPLCLVLTMISVTSLKLNHPQDTANFQIPGNLLIPKDVNNGWYDAAEQWAVQSELGCHCYCQGNFVYNIAVNYYIQSLLRRLMDNVTALHEYNQILGISSVVLPEFTIHGLNYTAAALGGWEIAAAPQGQGYMTLVTEDGHLRLNLMSALLPEEQLKPLESYRLKLIQIGGPYKHSHLKLITFTYPFYGLFKYHTHTHQYQLDMEIDLLDPYHHGFINNGFKDVINILVNKGSLEPISI</sequence>
<evidence type="ECO:0000313" key="2">
    <source>
        <dbReference type="Proteomes" id="UP000054279"/>
    </source>
</evidence>
<keyword evidence="2" id="KW-1185">Reference proteome</keyword>
<reference evidence="1 2" key="1">
    <citation type="submission" date="2014-06" db="EMBL/GenBank/DDBJ databases">
        <title>Evolutionary Origins and Diversification of the Mycorrhizal Mutualists.</title>
        <authorList>
            <consortium name="DOE Joint Genome Institute"/>
            <consortium name="Mycorrhizal Genomics Consortium"/>
            <person name="Kohler A."/>
            <person name="Kuo A."/>
            <person name="Nagy L.G."/>
            <person name="Floudas D."/>
            <person name="Copeland A."/>
            <person name="Barry K.W."/>
            <person name="Cichocki N."/>
            <person name="Veneault-Fourrey C."/>
            <person name="LaButti K."/>
            <person name="Lindquist E.A."/>
            <person name="Lipzen A."/>
            <person name="Lundell T."/>
            <person name="Morin E."/>
            <person name="Murat C."/>
            <person name="Riley R."/>
            <person name="Ohm R."/>
            <person name="Sun H."/>
            <person name="Tunlid A."/>
            <person name="Henrissat B."/>
            <person name="Grigoriev I.V."/>
            <person name="Hibbett D.S."/>
            <person name="Martin F."/>
        </authorList>
    </citation>
    <scope>NUCLEOTIDE SEQUENCE [LARGE SCALE GENOMIC DNA]</scope>
    <source>
        <strain evidence="1 2">SS14</strain>
    </source>
</reference>
<dbReference type="EMBL" id="KN837174">
    <property type="protein sequence ID" value="KIJ36866.1"/>
    <property type="molecule type" value="Genomic_DNA"/>
</dbReference>
<gene>
    <name evidence="1" type="ORF">M422DRAFT_50829</name>
</gene>
<accession>A0A0C9VHU6</accession>
<dbReference type="AlphaFoldDB" id="A0A0C9VHU6"/>
<dbReference type="Proteomes" id="UP000054279">
    <property type="component" value="Unassembled WGS sequence"/>
</dbReference>